<name>A0A5N6QND1_9ROSI</name>
<dbReference type="OrthoDB" id="1896158at2759"/>
<dbReference type="EMBL" id="CM017321">
    <property type="protein sequence ID" value="KAE7999981.1"/>
    <property type="molecule type" value="Genomic_DNA"/>
</dbReference>
<keyword evidence="3" id="KW-1185">Reference proteome</keyword>
<feature type="region of interest" description="Disordered" evidence="1">
    <location>
        <begin position="209"/>
        <end position="231"/>
    </location>
</feature>
<evidence type="ECO:0000256" key="1">
    <source>
        <dbReference type="SAM" id="MobiDB-lite"/>
    </source>
</evidence>
<dbReference type="AlphaFoldDB" id="A0A5N6QND1"/>
<evidence type="ECO:0000313" key="3">
    <source>
        <dbReference type="Proteomes" id="UP000327013"/>
    </source>
</evidence>
<dbReference type="PANTHER" id="PTHR31110:SF4">
    <property type="entry name" value="TRANSMEMBRANE PROTEIN"/>
    <property type="match status" value="1"/>
</dbReference>
<evidence type="ECO:0000313" key="2">
    <source>
        <dbReference type="EMBL" id="KAE7999981.1"/>
    </source>
</evidence>
<organism evidence="2 3">
    <name type="scientific">Carpinus fangiana</name>
    <dbReference type="NCBI Taxonomy" id="176857"/>
    <lineage>
        <taxon>Eukaryota</taxon>
        <taxon>Viridiplantae</taxon>
        <taxon>Streptophyta</taxon>
        <taxon>Embryophyta</taxon>
        <taxon>Tracheophyta</taxon>
        <taxon>Spermatophyta</taxon>
        <taxon>Magnoliopsida</taxon>
        <taxon>eudicotyledons</taxon>
        <taxon>Gunneridae</taxon>
        <taxon>Pentapetalae</taxon>
        <taxon>rosids</taxon>
        <taxon>fabids</taxon>
        <taxon>Fagales</taxon>
        <taxon>Betulaceae</taxon>
        <taxon>Carpinus</taxon>
    </lineage>
</organism>
<feature type="region of interest" description="Disordered" evidence="1">
    <location>
        <begin position="93"/>
        <end position="120"/>
    </location>
</feature>
<sequence length="1164" mass="131327">MFTEGLDSDARRWVQGRLQSECVGNTRSINGNRGLRLPSPGRFGCGISPSPINLISVPQAMPVSGIHCEFGSDMDLSSGSEDEVYGGRYSVLSSPQDDEKQVNSGDDKIQLKQGHGNPAELPGYTEEFLDSATSTEVSFTQSRSNTCTLDGCSPSVTLRANVERTANQDSYGRGLLNTKLSNNNIPSAPPFVGSETEVDQILTRKAHGTSCLANPSGSATTKESRSTTSSGIYNQSARSASVFEVHASPIPSPARLPTFHASGQGTWSAVVSYDACCRLCLHSWAQGPCMEAPYFLNDECAVLREAFGLRQVLLQSEEELLARRSPELVSEGAAPKSRKTLGKMKMQLEGTAILFLSRPFLLVLLMCKLKMESFHSHSRLSKLKSKLFSEWEAFRKVRVATRTLAKGSSGQFMKKVSGLLKFDNSCAHDVVPERYSCLLRLKSSFEEDAVRMQPGSRETHVFFPDSLGDDLIIEVKDSKGQYKGRVLAQVASIADDPGNKLRWWPIYHEPEHEVVGRVQLSISYSNTPVENNHLKCSSIAETVAYDFVLEVAMKVQHIKERNLLLHGEWKWLVTKFASLYGVSDAYTKLRYLSHVMDVATPTDDCLALVHDLLLPVIMKSKSKGKSDLSHQENRMLGVIKDKVQKIITLVFENYKSLDESLPSGMMDVLKPATGMVAPVLVSALKLYNLLHDILTPEAQLKLCRYFQAAAKKRSRGHLVETNELILSSDRSTLMDPVTVSTSYHKMKSLISNIRNEIFTDIEIHNQNVLPSFIDLPNISSAIYCGELCRRLRAFLVAYPPPSLSSPVAELVIATADFQRDLACWNTNPVKGGVDAKELFQEYINIWIQETRLTLLGLCKLDKVNWSGVRNQHSTNAFVEDMYDRLKKMMDEYEVIIFRWPEYIHHLEKAIADIEKAIVEGLDRQYTEVLTPLKDNLTSKIYGLKYVQKIAKRSDTYVIPYELGNILNSMRRMLEILKPEIETKLNSWSSCIPNYRDITGEDCFSEITVMLRSKFRSYMHAIVEKLVENTRLQRETKLKNIIQNLRENVVESDVQSRMQPLRDMLIWTMDHLHTIVEPHVLIAICRGFWDRMGQDILRFLENRRESRSYKGLRFTVSILDDVFAMEMQKLLGNALQEKDLEPPPNIREVHSLLYKNASNNKDCYY</sequence>
<protein>
    <recommendedName>
        <fullName evidence="4">MHD1 domain-containing protein</fullName>
    </recommendedName>
</protein>
<dbReference type="Proteomes" id="UP000327013">
    <property type="component" value="Chromosome 1"/>
</dbReference>
<feature type="compositionally biased region" description="Basic and acidic residues" evidence="1">
    <location>
        <begin position="97"/>
        <end position="110"/>
    </location>
</feature>
<reference evidence="2 3" key="1">
    <citation type="submission" date="2019-06" db="EMBL/GenBank/DDBJ databases">
        <title>A chromosomal-level reference genome of Carpinus fangiana (Coryloideae, Betulaceae).</title>
        <authorList>
            <person name="Yang X."/>
            <person name="Wang Z."/>
            <person name="Zhang L."/>
            <person name="Hao G."/>
            <person name="Liu J."/>
            <person name="Yang Y."/>
        </authorList>
    </citation>
    <scope>NUCLEOTIDE SEQUENCE [LARGE SCALE GENOMIC DNA]</scope>
    <source>
        <strain evidence="2">Cfa_2016G</strain>
        <tissue evidence="2">Leaf</tissue>
    </source>
</reference>
<evidence type="ECO:0008006" key="4">
    <source>
        <dbReference type="Google" id="ProtNLM"/>
    </source>
</evidence>
<accession>A0A5N6QND1</accession>
<dbReference type="PANTHER" id="PTHR31110">
    <property type="entry name" value="PESTICIDAL CRYSTAL CRY8BA PROTEIN"/>
    <property type="match status" value="1"/>
</dbReference>
<feature type="compositionally biased region" description="Polar residues" evidence="1">
    <location>
        <begin position="211"/>
        <end position="231"/>
    </location>
</feature>
<proteinExistence type="predicted"/>
<gene>
    <name evidence="2" type="ORF">FH972_004353</name>
</gene>